<keyword evidence="2" id="KW-0645">Protease</keyword>
<dbReference type="Proteomes" id="UP000315751">
    <property type="component" value="Unassembled WGS sequence"/>
</dbReference>
<dbReference type="SUPFAM" id="SSF52540">
    <property type="entry name" value="P-loop containing nucleoside triphosphate hydrolases"/>
    <property type="match status" value="1"/>
</dbReference>
<dbReference type="InterPro" id="IPR003593">
    <property type="entry name" value="AAA+_ATPase"/>
</dbReference>
<accession>A0A560HKW9</accession>
<dbReference type="Gene3D" id="1.20.58.760">
    <property type="entry name" value="Peptidase M41"/>
    <property type="match status" value="1"/>
</dbReference>
<organism evidence="2 3">
    <name type="scientific">Nitrospirillum amazonense</name>
    <dbReference type="NCBI Taxonomy" id="28077"/>
    <lineage>
        <taxon>Bacteria</taxon>
        <taxon>Pseudomonadati</taxon>
        <taxon>Pseudomonadota</taxon>
        <taxon>Alphaproteobacteria</taxon>
        <taxon>Rhodospirillales</taxon>
        <taxon>Azospirillaceae</taxon>
        <taxon>Nitrospirillum</taxon>
    </lineage>
</organism>
<name>A0A560HKW9_9PROT</name>
<evidence type="ECO:0000313" key="2">
    <source>
        <dbReference type="EMBL" id="TWB45810.1"/>
    </source>
</evidence>
<dbReference type="GO" id="GO:0004176">
    <property type="term" value="F:ATP-dependent peptidase activity"/>
    <property type="evidence" value="ECO:0007669"/>
    <property type="project" value="InterPro"/>
</dbReference>
<feature type="domain" description="AAA+ ATPase" evidence="1">
    <location>
        <begin position="127"/>
        <end position="265"/>
    </location>
</feature>
<dbReference type="GO" id="GO:0004222">
    <property type="term" value="F:metalloendopeptidase activity"/>
    <property type="evidence" value="ECO:0007669"/>
    <property type="project" value="InterPro"/>
</dbReference>
<keyword evidence="2" id="KW-0378">Hydrolase</keyword>
<dbReference type="GO" id="GO:0006508">
    <property type="term" value="P:proteolysis"/>
    <property type="evidence" value="ECO:0007669"/>
    <property type="project" value="UniProtKB-KW"/>
</dbReference>
<dbReference type="RefSeq" id="WP_186455526.1">
    <property type="nucleotide sequence ID" value="NZ_VITR01000001.1"/>
</dbReference>
<dbReference type="InterPro" id="IPR000642">
    <property type="entry name" value="Peptidase_M41"/>
</dbReference>
<dbReference type="EMBL" id="VITR01000001">
    <property type="protein sequence ID" value="TWB45810.1"/>
    <property type="molecule type" value="Genomic_DNA"/>
</dbReference>
<dbReference type="GO" id="GO:0030163">
    <property type="term" value="P:protein catabolic process"/>
    <property type="evidence" value="ECO:0007669"/>
    <property type="project" value="TreeGrafter"/>
</dbReference>
<dbReference type="Gene3D" id="3.40.50.300">
    <property type="entry name" value="P-loop containing nucleotide triphosphate hydrolases"/>
    <property type="match status" value="1"/>
</dbReference>
<dbReference type="Pfam" id="PF01434">
    <property type="entry name" value="Peptidase_M41"/>
    <property type="match status" value="1"/>
</dbReference>
<reference evidence="2 3" key="1">
    <citation type="submission" date="2019-06" db="EMBL/GenBank/DDBJ databases">
        <title>Genomic Encyclopedia of Type Strains, Phase IV (KMG-V): Genome sequencing to study the core and pangenomes of soil and plant-associated prokaryotes.</title>
        <authorList>
            <person name="Whitman W."/>
        </authorList>
    </citation>
    <scope>NUCLEOTIDE SEQUENCE [LARGE SCALE GENOMIC DNA]</scope>
    <source>
        <strain evidence="2 3">BR 11622</strain>
    </source>
</reference>
<protein>
    <submittedName>
        <fullName evidence="2">ATP-dependent Zn protease</fullName>
    </submittedName>
</protein>
<dbReference type="PANTHER" id="PTHR23076:SF97">
    <property type="entry name" value="ATP-DEPENDENT ZINC METALLOPROTEASE YME1L1"/>
    <property type="match status" value="1"/>
</dbReference>
<comment type="caution">
    <text evidence="2">The sequence shown here is derived from an EMBL/GenBank/DDBJ whole genome shotgun (WGS) entry which is preliminary data.</text>
</comment>
<proteinExistence type="predicted"/>
<dbReference type="Pfam" id="PF00004">
    <property type="entry name" value="AAA"/>
    <property type="match status" value="1"/>
</dbReference>
<dbReference type="GO" id="GO:0016887">
    <property type="term" value="F:ATP hydrolysis activity"/>
    <property type="evidence" value="ECO:0007669"/>
    <property type="project" value="InterPro"/>
</dbReference>
<dbReference type="GO" id="GO:0005524">
    <property type="term" value="F:ATP binding"/>
    <property type="evidence" value="ECO:0007669"/>
    <property type="project" value="InterPro"/>
</dbReference>
<evidence type="ECO:0000259" key="1">
    <source>
        <dbReference type="SMART" id="SM00382"/>
    </source>
</evidence>
<dbReference type="CDD" id="cd19481">
    <property type="entry name" value="RecA-like_protease"/>
    <property type="match status" value="1"/>
</dbReference>
<dbReference type="InterPro" id="IPR003959">
    <property type="entry name" value="ATPase_AAA_core"/>
</dbReference>
<dbReference type="GO" id="GO:0005886">
    <property type="term" value="C:plasma membrane"/>
    <property type="evidence" value="ECO:0007669"/>
    <property type="project" value="TreeGrafter"/>
</dbReference>
<dbReference type="PANTHER" id="PTHR23076">
    <property type="entry name" value="METALLOPROTEASE M41 FTSH"/>
    <property type="match status" value="1"/>
</dbReference>
<sequence length="517" mass="55002">MAVTAADTHLPPCLQIGADHRLTLDRIDSSALAQAALLLDGALPTATIRDDLCRFLTPADIRFACRPGEDGDRWIARLAALASAKATTKKGPTLADLYGMEEAADWGSNLIQDLKDFAAGRLSWQEVDRGCLLLGPPGTGKTTYAQALARSAGLPLVTASHGLWQAAGHQGQMLAAMRATFEQARALSPCILFVDEIDAFPDRSSLKGQHREYTHQVVNALLELMDGTFSRPGVVMVAASNSRRIDPALIRPGRLERVIGVPLPSDAALARILRHHLGPDHLAGVDLHPFVAGMAASGADCEFWARGAKRQARRAKRPMHIEDLLAQIPQRPEPAPDLRHRIAIHEAGHAIVAALEMPGQMKLAKLHREGSGVLLASVNANTEPEIRAHIRILLAGRAAEELALGSIGMGSGGPSYSDLARATGLAAEMIIAHGFGDKLIWSGDARAWGGATLASVLMADSGLATQVECVVTGEYKSVLELLRSLGPILNEVAELLQRHGTLSGQVVEELVAAMGHS</sequence>
<gene>
    <name evidence="2" type="ORF">FBZ90_101145</name>
</gene>
<dbReference type="AlphaFoldDB" id="A0A560HKW9"/>
<keyword evidence="3" id="KW-1185">Reference proteome</keyword>
<dbReference type="InterPro" id="IPR037219">
    <property type="entry name" value="Peptidase_M41-like"/>
</dbReference>
<dbReference type="SUPFAM" id="SSF140990">
    <property type="entry name" value="FtsH protease domain-like"/>
    <property type="match status" value="1"/>
</dbReference>
<dbReference type="InterPro" id="IPR027417">
    <property type="entry name" value="P-loop_NTPase"/>
</dbReference>
<dbReference type="SMART" id="SM00382">
    <property type="entry name" value="AAA"/>
    <property type="match status" value="1"/>
</dbReference>
<evidence type="ECO:0000313" key="3">
    <source>
        <dbReference type="Proteomes" id="UP000315751"/>
    </source>
</evidence>